<evidence type="ECO:0000259" key="6">
    <source>
        <dbReference type="PROSITE" id="PS50045"/>
    </source>
</evidence>
<dbReference type="InterPro" id="IPR058031">
    <property type="entry name" value="AAA_lid_NorR"/>
</dbReference>
<evidence type="ECO:0000313" key="9">
    <source>
        <dbReference type="Proteomes" id="UP000017831"/>
    </source>
</evidence>
<dbReference type="InterPro" id="IPR001789">
    <property type="entry name" value="Sig_transdc_resp-reg_receiver"/>
</dbReference>
<dbReference type="Gene3D" id="1.10.10.60">
    <property type="entry name" value="Homeodomain-like"/>
    <property type="match status" value="1"/>
</dbReference>
<dbReference type="PROSITE" id="PS00688">
    <property type="entry name" value="SIGMA54_INTERACT_3"/>
    <property type="match status" value="1"/>
</dbReference>
<name>U6RI82_9BACT</name>
<sequence>MEKGTILIVDDNKGVLASLELLLETEFSEIKTAGNPNQIISILNTSPIDVIILDMNFSAGINNGNEGLYWLKRIREIAPTLPVVMLTAYGDVELAVKALKNEATDFLLKPWDNQTLVHKIKEAFGNGKKNKVPSPILGHKPQMIVGQSPAMQQLMKMVIKVARTDANILITGENGTGKEMLAREIHHLSPRRKQEMVTVNMGAISESLFESELFGHERGAFTDAYESRPGKFEAASGSTLFMDEIGNLPLGMQAKLLTALQNRNITRIGSNKVIPVDIRLISATNLNIQERIESGRFREDLLYRLNTIHLELPPLRERGDDILLFIDYFIRRYANKYGRKDIFLHENALEKLRSYHWPGNIRELQHSIEKAIILCEGNVIRPKDIFVKQTWSPQLSTVVPNLEEVERQAIETAIRQNDGNLTATAEQLGISRQTLYNKIKRFKL</sequence>
<dbReference type="Pfam" id="PF00158">
    <property type="entry name" value="Sigma54_activat"/>
    <property type="match status" value="1"/>
</dbReference>
<evidence type="ECO:0000259" key="7">
    <source>
        <dbReference type="PROSITE" id="PS50110"/>
    </source>
</evidence>
<dbReference type="Proteomes" id="UP000017831">
    <property type="component" value="Unassembled WGS sequence"/>
</dbReference>
<dbReference type="Pfam" id="PF00072">
    <property type="entry name" value="Response_reg"/>
    <property type="match status" value="1"/>
</dbReference>
<feature type="domain" description="Sigma-54 factor interaction" evidence="6">
    <location>
        <begin position="144"/>
        <end position="373"/>
    </location>
</feature>
<dbReference type="InterPro" id="IPR002078">
    <property type="entry name" value="Sigma_54_int"/>
</dbReference>
<evidence type="ECO:0000256" key="1">
    <source>
        <dbReference type="ARBA" id="ARBA00022741"/>
    </source>
</evidence>
<dbReference type="GO" id="GO:0043565">
    <property type="term" value="F:sequence-specific DNA binding"/>
    <property type="evidence" value="ECO:0007669"/>
    <property type="project" value="InterPro"/>
</dbReference>
<feature type="modified residue" description="4-aspartylphosphate" evidence="5">
    <location>
        <position position="54"/>
    </location>
</feature>
<dbReference type="PANTHER" id="PTHR32071">
    <property type="entry name" value="TRANSCRIPTIONAL REGULATORY PROTEIN"/>
    <property type="match status" value="1"/>
</dbReference>
<keyword evidence="1" id="KW-0547">Nucleotide-binding</keyword>
<dbReference type="SMART" id="SM00448">
    <property type="entry name" value="REC"/>
    <property type="match status" value="1"/>
</dbReference>
<dbReference type="eggNOG" id="COG2204">
    <property type="taxonomic scope" value="Bacteria"/>
</dbReference>
<feature type="domain" description="Response regulatory" evidence="7">
    <location>
        <begin position="5"/>
        <end position="124"/>
    </location>
</feature>
<keyword evidence="5" id="KW-0597">Phosphoprotein</keyword>
<dbReference type="PRINTS" id="PR01590">
    <property type="entry name" value="HTHFIS"/>
</dbReference>
<evidence type="ECO:0000256" key="4">
    <source>
        <dbReference type="ARBA" id="ARBA00023163"/>
    </source>
</evidence>
<dbReference type="PROSITE" id="PS50110">
    <property type="entry name" value="RESPONSE_REGULATORY"/>
    <property type="match status" value="1"/>
</dbReference>
<dbReference type="PANTHER" id="PTHR32071:SF113">
    <property type="entry name" value="ALGINATE BIOSYNTHESIS TRANSCRIPTIONAL REGULATORY PROTEIN ALGB"/>
    <property type="match status" value="1"/>
</dbReference>
<dbReference type="Gene3D" id="3.40.50.2300">
    <property type="match status" value="1"/>
</dbReference>
<accession>U6RI82</accession>
<dbReference type="PROSITE" id="PS50045">
    <property type="entry name" value="SIGMA54_INTERACT_4"/>
    <property type="match status" value="1"/>
</dbReference>
<dbReference type="InterPro" id="IPR009057">
    <property type="entry name" value="Homeodomain-like_sf"/>
</dbReference>
<evidence type="ECO:0000256" key="5">
    <source>
        <dbReference type="PROSITE-ProRule" id="PRU00169"/>
    </source>
</evidence>
<organism evidence="8 9">
    <name type="scientific">Phocaeicola massiliensis B84634 = Timone 84634 = DSM 17679 = JCM 13223</name>
    <dbReference type="NCBI Taxonomy" id="1121098"/>
    <lineage>
        <taxon>Bacteria</taxon>
        <taxon>Pseudomonadati</taxon>
        <taxon>Bacteroidota</taxon>
        <taxon>Bacteroidia</taxon>
        <taxon>Bacteroidales</taxon>
        <taxon>Bacteroidaceae</taxon>
        <taxon>Phocaeicola</taxon>
    </lineage>
</organism>
<dbReference type="Pfam" id="PF25601">
    <property type="entry name" value="AAA_lid_14"/>
    <property type="match status" value="1"/>
</dbReference>
<dbReference type="GO" id="GO:0000160">
    <property type="term" value="P:phosphorelay signal transduction system"/>
    <property type="evidence" value="ECO:0007669"/>
    <property type="project" value="InterPro"/>
</dbReference>
<evidence type="ECO:0000256" key="2">
    <source>
        <dbReference type="ARBA" id="ARBA00022840"/>
    </source>
</evidence>
<dbReference type="SUPFAM" id="SSF46689">
    <property type="entry name" value="Homeodomain-like"/>
    <property type="match status" value="1"/>
</dbReference>
<comment type="caution">
    <text evidence="8">The sequence shown here is derived from an EMBL/GenBank/DDBJ whole genome shotgun (WGS) entry which is preliminary data.</text>
</comment>
<dbReference type="OrthoDB" id="9810703at2"/>
<keyword evidence="2" id="KW-0067">ATP-binding</keyword>
<dbReference type="InterPro" id="IPR003593">
    <property type="entry name" value="AAA+_ATPase"/>
</dbReference>
<dbReference type="GO" id="GO:0006355">
    <property type="term" value="P:regulation of DNA-templated transcription"/>
    <property type="evidence" value="ECO:0007669"/>
    <property type="project" value="InterPro"/>
</dbReference>
<evidence type="ECO:0000313" key="8">
    <source>
        <dbReference type="EMBL" id="EOA55777.1"/>
    </source>
</evidence>
<protein>
    <recommendedName>
        <fullName evidence="10">Sigma-54-dependent Fis family transcriptional regulator</fullName>
    </recommendedName>
</protein>
<gene>
    <name evidence="8" type="ORF">HMPREF1534_01409</name>
</gene>
<keyword evidence="4" id="KW-0804">Transcription</keyword>
<dbReference type="SMART" id="SM00382">
    <property type="entry name" value="AAA"/>
    <property type="match status" value="1"/>
</dbReference>
<dbReference type="Gene3D" id="1.10.8.60">
    <property type="match status" value="1"/>
</dbReference>
<reference evidence="8 9" key="1">
    <citation type="submission" date="2013-04" db="EMBL/GenBank/DDBJ databases">
        <title>The Genome Sequence of Bacteroides massiliensis DSM 17679.</title>
        <authorList>
            <consortium name="The Broad Institute Genomics Platform"/>
            <person name="Earl A."/>
            <person name="Ward D."/>
            <person name="Feldgarden M."/>
            <person name="Gevers D."/>
            <person name="Martens E."/>
            <person name="Fenner L."/>
            <person name="Roux V."/>
            <person name="Mallet M.N."/>
            <person name="Raoult D."/>
            <person name="Walker B."/>
            <person name="Young S."/>
            <person name="Zeng Q."/>
            <person name="Gargeya S."/>
            <person name="Fitzgerald M."/>
            <person name="Haas B."/>
            <person name="Abouelleil A."/>
            <person name="Allen A.W."/>
            <person name="Alvarado L."/>
            <person name="Arachchi H.M."/>
            <person name="Berlin A.M."/>
            <person name="Chapman S.B."/>
            <person name="Gainer-Dewar J."/>
            <person name="Goldberg J."/>
            <person name="Griggs A."/>
            <person name="Gujja S."/>
            <person name="Hansen M."/>
            <person name="Howarth C."/>
            <person name="Imamovic A."/>
            <person name="Ireland A."/>
            <person name="Larimer J."/>
            <person name="McCowan C."/>
            <person name="Murphy C."/>
            <person name="Pearson M."/>
            <person name="Poon T.W."/>
            <person name="Priest M."/>
            <person name="Roberts A."/>
            <person name="Saif S."/>
            <person name="Shea T."/>
            <person name="Sisk P."/>
            <person name="Sykes S."/>
            <person name="Wortman J."/>
            <person name="Nusbaum C."/>
            <person name="Birren B."/>
        </authorList>
    </citation>
    <scope>NUCLEOTIDE SEQUENCE [LARGE SCALE GENOMIC DNA]</scope>
    <source>
        <strain evidence="9">B84634 / Timone 84634 / DSM 17679 / JCM 13223</strain>
    </source>
</reference>
<dbReference type="SUPFAM" id="SSF52540">
    <property type="entry name" value="P-loop containing nucleoside triphosphate hydrolases"/>
    <property type="match status" value="1"/>
</dbReference>
<dbReference type="PATRIC" id="fig|1121098.3.peg.1432"/>
<dbReference type="GO" id="GO:0005524">
    <property type="term" value="F:ATP binding"/>
    <property type="evidence" value="ECO:0007669"/>
    <property type="project" value="UniProtKB-KW"/>
</dbReference>
<dbReference type="EMBL" id="AQHY01000017">
    <property type="protein sequence ID" value="EOA55777.1"/>
    <property type="molecule type" value="Genomic_DNA"/>
</dbReference>
<dbReference type="FunFam" id="3.40.50.300:FF:000006">
    <property type="entry name" value="DNA-binding transcriptional regulator NtrC"/>
    <property type="match status" value="1"/>
</dbReference>
<proteinExistence type="predicted"/>
<dbReference type="Pfam" id="PF02954">
    <property type="entry name" value="HTH_8"/>
    <property type="match status" value="1"/>
</dbReference>
<dbReference type="InterPro" id="IPR027417">
    <property type="entry name" value="P-loop_NTPase"/>
</dbReference>
<dbReference type="InterPro" id="IPR025944">
    <property type="entry name" value="Sigma_54_int_dom_CS"/>
</dbReference>
<dbReference type="GeneID" id="60062595"/>
<dbReference type="STRING" id="1121098.HMPREF1534_01409"/>
<dbReference type="CDD" id="cd00009">
    <property type="entry name" value="AAA"/>
    <property type="match status" value="1"/>
</dbReference>
<dbReference type="InterPro" id="IPR002197">
    <property type="entry name" value="HTH_Fis"/>
</dbReference>
<evidence type="ECO:0008006" key="10">
    <source>
        <dbReference type="Google" id="ProtNLM"/>
    </source>
</evidence>
<keyword evidence="3" id="KW-0805">Transcription regulation</keyword>
<dbReference type="InterPro" id="IPR011006">
    <property type="entry name" value="CheY-like_superfamily"/>
</dbReference>
<dbReference type="HOGENOM" id="CLU_000445_0_6_10"/>
<dbReference type="RefSeq" id="WP_005938940.1">
    <property type="nucleotide sequence ID" value="NZ_KB890386.1"/>
</dbReference>
<evidence type="ECO:0000256" key="3">
    <source>
        <dbReference type="ARBA" id="ARBA00023015"/>
    </source>
</evidence>
<dbReference type="AlphaFoldDB" id="U6RI82"/>
<dbReference type="Gene3D" id="3.40.50.300">
    <property type="entry name" value="P-loop containing nucleotide triphosphate hydrolases"/>
    <property type="match status" value="1"/>
</dbReference>
<dbReference type="SUPFAM" id="SSF52172">
    <property type="entry name" value="CheY-like"/>
    <property type="match status" value="1"/>
</dbReference>
<keyword evidence="9" id="KW-1185">Reference proteome</keyword>